<gene>
    <name evidence="2" type="ORF">KY290_031192</name>
</gene>
<evidence type="ECO:0000256" key="1">
    <source>
        <dbReference type="SAM" id="MobiDB-lite"/>
    </source>
</evidence>
<dbReference type="EMBL" id="JAIVGD010000023">
    <property type="protein sequence ID" value="KAH0743199.1"/>
    <property type="molecule type" value="Genomic_DNA"/>
</dbReference>
<dbReference type="Proteomes" id="UP000826656">
    <property type="component" value="Unassembled WGS sequence"/>
</dbReference>
<feature type="compositionally biased region" description="Polar residues" evidence="1">
    <location>
        <begin position="172"/>
        <end position="181"/>
    </location>
</feature>
<keyword evidence="3" id="KW-1185">Reference proteome</keyword>
<sequence length="181" mass="20502">MEGMPIIKFGDHIATEVSVQECHDKVKPISIHNSPISISSHKKGSNSREQMELLKTINILVIDSESYCANSKSPAKQPKDQLNQQVSDMRMEKETVSRGDQLANQRIQTEIPQSPNEVRHDILIPKESEVEQLQSNDNQSEAKNDHIYREADISPRRIKEMKSTRKGKKHGSGNSNHPIRS</sequence>
<evidence type="ECO:0000313" key="3">
    <source>
        <dbReference type="Proteomes" id="UP000826656"/>
    </source>
</evidence>
<comment type="caution">
    <text evidence="2">The sequence shown here is derived from an EMBL/GenBank/DDBJ whole genome shotgun (WGS) entry which is preliminary data.</text>
</comment>
<accession>A0ABQ7U8F3</accession>
<feature type="compositionally biased region" description="Basic and acidic residues" evidence="1">
    <location>
        <begin position="140"/>
        <end position="163"/>
    </location>
</feature>
<feature type="compositionally biased region" description="Basic and acidic residues" evidence="1">
    <location>
        <begin position="117"/>
        <end position="129"/>
    </location>
</feature>
<protein>
    <submittedName>
        <fullName evidence="2">Uncharacterized protein</fullName>
    </submittedName>
</protein>
<evidence type="ECO:0000313" key="2">
    <source>
        <dbReference type="EMBL" id="KAH0743199.1"/>
    </source>
</evidence>
<feature type="region of interest" description="Disordered" evidence="1">
    <location>
        <begin position="90"/>
        <end position="181"/>
    </location>
</feature>
<organism evidence="2 3">
    <name type="scientific">Solanum tuberosum</name>
    <name type="common">Potato</name>
    <dbReference type="NCBI Taxonomy" id="4113"/>
    <lineage>
        <taxon>Eukaryota</taxon>
        <taxon>Viridiplantae</taxon>
        <taxon>Streptophyta</taxon>
        <taxon>Embryophyta</taxon>
        <taxon>Tracheophyta</taxon>
        <taxon>Spermatophyta</taxon>
        <taxon>Magnoliopsida</taxon>
        <taxon>eudicotyledons</taxon>
        <taxon>Gunneridae</taxon>
        <taxon>Pentapetalae</taxon>
        <taxon>asterids</taxon>
        <taxon>lamiids</taxon>
        <taxon>Solanales</taxon>
        <taxon>Solanaceae</taxon>
        <taxon>Solanoideae</taxon>
        <taxon>Solaneae</taxon>
        <taxon>Solanum</taxon>
    </lineage>
</organism>
<feature type="compositionally biased region" description="Polar residues" evidence="1">
    <location>
        <begin position="102"/>
        <end position="116"/>
    </location>
</feature>
<name>A0ABQ7U8F3_SOLTU</name>
<proteinExistence type="predicted"/>
<reference evidence="2 3" key="1">
    <citation type="journal article" date="2021" name="bioRxiv">
        <title>Chromosome-scale and haplotype-resolved genome assembly of a tetraploid potato cultivar.</title>
        <authorList>
            <person name="Sun H."/>
            <person name="Jiao W.-B."/>
            <person name="Krause K."/>
            <person name="Campoy J.A."/>
            <person name="Goel M."/>
            <person name="Folz-Donahue K."/>
            <person name="Kukat C."/>
            <person name="Huettel B."/>
            <person name="Schneeberger K."/>
        </authorList>
    </citation>
    <scope>NUCLEOTIDE SEQUENCE [LARGE SCALE GENOMIC DNA]</scope>
    <source>
        <strain evidence="2">SolTubOtavaFocal</strain>
        <tissue evidence="2">Leaves</tissue>
    </source>
</reference>